<evidence type="ECO:0000256" key="1">
    <source>
        <dbReference type="ARBA" id="ARBA00022676"/>
    </source>
</evidence>
<keyword evidence="5" id="KW-1185">Reference proteome</keyword>
<organism evidence="4 5">
    <name type="scientific">Populus tomentosa</name>
    <name type="common">Chinese white poplar</name>
    <dbReference type="NCBI Taxonomy" id="118781"/>
    <lineage>
        <taxon>Eukaryota</taxon>
        <taxon>Viridiplantae</taxon>
        <taxon>Streptophyta</taxon>
        <taxon>Embryophyta</taxon>
        <taxon>Tracheophyta</taxon>
        <taxon>Spermatophyta</taxon>
        <taxon>Magnoliopsida</taxon>
        <taxon>eudicotyledons</taxon>
        <taxon>Gunneridae</taxon>
        <taxon>Pentapetalae</taxon>
        <taxon>rosids</taxon>
        <taxon>fabids</taxon>
        <taxon>Malpighiales</taxon>
        <taxon>Salicaceae</taxon>
        <taxon>Saliceae</taxon>
        <taxon>Populus</taxon>
    </lineage>
</organism>
<dbReference type="PANTHER" id="PTHR48046">
    <property type="entry name" value="UDP-GLYCOSYLTRANSFERASE 72E1"/>
    <property type="match status" value="1"/>
</dbReference>
<feature type="compositionally biased region" description="Polar residues" evidence="3">
    <location>
        <begin position="498"/>
        <end position="513"/>
    </location>
</feature>
<evidence type="ECO:0000256" key="2">
    <source>
        <dbReference type="ARBA" id="ARBA00022679"/>
    </source>
</evidence>
<reference evidence="4" key="1">
    <citation type="journal article" date="2020" name="bioRxiv">
        <title>Hybrid origin of Populus tomentosa Carr. identified through genome sequencing and phylogenomic analysis.</title>
        <authorList>
            <person name="An X."/>
            <person name="Gao K."/>
            <person name="Chen Z."/>
            <person name="Li J."/>
            <person name="Yang X."/>
            <person name="Yang X."/>
            <person name="Zhou J."/>
            <person name="Guo T."/>
            <person name="Zhao T."/>
            <person name="Huang S."/>
            <person name="Miao D."/>
            <person name="Khan W.U."/>
            <person name="Rao P."/>
            <person name="Ye M."/>
            <person name="Lei B."/>
            <person name="Liao W."/>
            <person name="Wang J."/>
            <person name="Ji L."/>
            <person name="Li Y."/>
            <person name="Guo B."/>
            <person name="Mustafa N.S."/>
            <person name="Li S."/>
            <person name="Yun Q."/>
            <person name="Keller S.R."/>
            <person name="Mao J."/>
            <person name="Zhang R."/>
            <person name="Strauss S.H."/>
        </authorList>
    </citation>
    <scope>NUCLEOTIDE SEQUENCE</scope>
    <source>
        <strain evidence="4">GM15</strain>
        <tissue evidence="4">Leaf</tissue>
    </source>
</reference>
<comment type="caution">
    <text evidence="4">The sequence shown here is derived from an EMBL/GenBank/DDBJ whole genome shotgun (WGS) entry which is preliminary data.</text>
</comment>
<keyword evidence="2" id="KW-0808">Transferase</keyword>
<sequence length="513" mass="56286">MQNTKPHAALLSSPGMGHLIPVLELGKRLVTNHGFTVTIFVVTTDNSLSKSQLLKQSPCPDLLNIVLLPPVDVSSLITPTTGILAQLAIMMREALPKLRSAILAMKFCPTVLIVDFFGTEAMVIADEFNMLKYAFMTSTAWFLALTLHMTTIDKAIEDNHVKNQQALLIPGCKSLEFRDTFEPVLDRNDQMYIEYKRMGVEMQKFDGILVNTWQDLEGTTLGALEDQKRLGRVAQVPIYPVGPLVRAITRGPKSEMLEWLDMQPLESVIYVSFGSGGALSAKQTTELACGLESSGQRFIWVVRPPIEGDSAATVFKTNHRTDDTPDFLPDGFLTRTPKEVVGRGEIETMVRTIMDKGDARRARAKTLKSSADKALSKGGSSYNSLARVANDCETAFKHLKAKAQAVESVANGMPMIAWPLNAEQRMNAALLAEDIGGAIRSKLLPWKVVRGREEIETMIRNIIEDKGDARRGRVRAGTLKLSAERALSKGGSSSNSSAQGVNYSTTSFKLPES</sequence>
<dbReference type="Proteomes" id="UP000886885">
    <property type="component" value="Chromosome 7D"/>
</dbReference>
<dbReference type="OrthoDB" id="5835829at2759"/>
<feature type="compositionally biased region" description="Low complexity" evidence="3">
    <location>
        <begin position="488"/>
        <end position="497"/>
    </location>
</feature>
<dbReference type="AlphaFoldDB" id="A0A8X8CVE9"/>
<evidence type="ECO:0000313" key="4">
    <source>
        <dbReference type="EMBL" id="KAG6766849.1"/>
    </source>
</evidence>
<dbReference type="CDD" id="cd03784">
    <property type="entry name" value="GT1_Gtf-like"/>
    <property type="match status" value="1"/>
</dbReference>
<dbReference type="PANTHER" id="PTHR48046:SF7">
    <property type="entry name" value="UDP-GLYCOSYLTRANSFERASE 72E1"/>
    <property type="match status" value="1"/>
</dbReference>
<name>A0A8X8CVE9_POPTO</name>
<protein>
    <submittedName>
        <fullName evidence="4">Uncharacterized protein</fullName>
    </submittedName>
</protein>
<gene>
    <name evidence="4" type="ORF">POTOM_028024</name>
</gene>
<evidence type="ECO:0000256" key="3">
    <source>
        <dbReference type="SAM" id="MobiDB-lite"/>
    </source>
</evidence>
<dbReference type="InterPro" id="IPR002213">
    <property type="entry name" value="UDP_glucos_trans"/>
</dbReference>
<evidence type="ECO:0000313" key="5">
    <source>
        <dbReference type="Proteomes" id="UP000886885"/>
    </source>
</evidence>
<proteinExistence type="predicted"/>
<dbReference type="GO" id="GO:0047209">
    <property type="term" value="F:coniferyl-alcohol glucosyltransferase activity"/>
    <property type="evidence" value="ECO:0007669"/>
    <property type="project" value="TreeGrafter"/>
</dbReference>
<keyword evidence="1" id="KW-0328">Glycosyltransferase</keyword>
<dbReference type="FunFam" id="3.40.50.2000:FF:000054">
    <property type="entry name" value="Glycosyltransferase"/>
    <property type="match status" value="1"/>
</dbReference>
<feature type="region of interest" description="Disordered" evidence="3">
    <location>
        <begin position="484"/>
        <end position="513"/>
    </location>
</feature>
<accession>A0A8X8CVE9</accession>
<dbReference type="EMBL" id="JAAWWB010000014">
    <property type="protein sequence ID" value="KAG6766849.1"/>
    <property type="molecule type" value="Genomic_DNA"/>
</dbReference>